<dbReference type="InterPro" id="IPR036390">
    <property type="entry name" value="WH_DNA-bd_sf"/>
</dbReference>
<dbReference type="Pfam" id="PF02629">
    <property type="entry name" value="CoA_binding"/>
    <property type="match status" value="1"/>
</dbReference>
<feature type="domain" description="CoA-binding" evidence="7">
    <location>
        <begin position="84"/>
        <end position="184"/>
    </location>
</feature>
<evidence type="ECO:0000256" key="5">
    <source>
        <dbReference type="ARBA" id="ARBA00023163"/>
    </source>
</evidence>
<evidence type="ECO:0000256" key="2">
    <source>
        <dbReference type="ARBA" id="ARBA00022491"/>
    </source>
</evidence>
<comment type="subunit">
    <text evidence="6">Homodimer.</text>
</comment>
<keyword evidence="4 6" id="KW-0238">DNA-binding</keyword>
<dbReference type="InterPro" id="IPR022876">
    <property type="entry name" value="Tscrpt_rep_Rex"/>
</dbReference>
<evidence type="ECO:0000313" key="8">
    <source>
        <dbReference type="EMBL" id="AXA34957.1"/>
    </source>
</evidence>
<dbReference type="GO" id="GO:0003700">
    <property type="term" value="F:DNA-binding transcription factor activity"/>
    <property type="evidence" value="ECO:0007669"/>
    <property type="project" value="UniProtKB-UniRule"/>
</dbReference>
<feature type="DNA-binding region" description="H-T-H motif" evidence="6">
    <location>
        <begin position="21"/>
        <end position="60"/>
    </location>
</feature>
<dbReference type="HAMAP" id="MF_01131">
    <property type="entry name" value="Rex"/>
    <property type="match status" value="1"/>
</dbReference>
<keyword evidence="6" id="KW-0520">NAD</keyword>
<organism evidence="8 9">
    <name type="scientific">Sumerlaea chitinivorans</name>
    <dbReference type="NCBI Taxonomy" id="2250252"/>
    <lineage>
        <taxon>Bacteria</taxon>
        <taxon>Candidatus Sumerlaeota</taxon>
        <taxon>Candidatus Sumerlaeia</taxon>
        <taxon>Candidatus Sumerlaeales</taxon>
        <taxon>Candidatus Sumerlaeaceae</taxon>
        <taxon>Candidatus Sumerlaea</taxon>
    </lineage>
</organism>
<gene>
    <name evidence="6" type="primary">rex</name>
    <name evidence="8" type="ORF">BRCON_0180</name>
</gene>
<dbReference type="InterPro" id="IPR009718">
    <property type="entry name" value="Rex_DNA-bd_C_dom"/>
</dbReference>
<proteinExistence type="inferred from homology"/>
<accession>A0A2Z4Y190</accession>
<feature type="binding site" evidence="6">
    <location>
        <begin position="95"/>
        <end position="100"/>
    </location>
    <ligand>
        <name>NAD(+)</name>
        <dbReference type="ChEBI" id="CHEBI:57540"/>
    </ligand>
</feature>
<dbReference type="NCBIfam" id="NF003995">
    <property type="entry name" value="PRK05472.2-4"/>
    <property type="match status" value="1"/>
</dbReference>
<dbReference type="SMART" id="SM00881">
    <property type="entry name" value="CoA_binding"/>
    <property type="match status" value="1"/>
</dbReference>
<dbReference type="Gene3D" id="1.10.10.10">
    <property type="entry name" value="Winged helix-like DNA-binding domain superfamily/Winged helix DNA-binding domain"/>
    <property type="match status" value="1"/>
</dbReference>
<dbReference type="NCBIfam" id="NF003996">
    <property type="entry name" value="PRK05472.2-5"/>
    <property type="match status" value="1"/>
</dbReference>
<evidence type="ECO:0000256" key="3">
    <source>
        <dbReference type="ARBA" id="ARBA00023015"/>
    </source>
</evidence>
<name>A0A2Z4Y190_SUMC1</name>
<evidence type="ECO:0000256" key="6">
    <source>
        <dbReference type="HAMAP-Rule" id="MF_01131"/>
    </source>
</evidence>
<keyword evidence="2 6" id="KW-0678">Repressor</keyword>
<reference evidence="8 9" key="1">
    <citation type="submission" date="2018-05" db="EMBL/GenBank/DDBJ databases">
        <title>A metagenomic window into the 2 km-deep terrestrial subsurface aquifer revealed taxonomically and functionally diverse microbial community comprising novel uncultured bacterial lineages.</title>
        <authorList>
            <person name="Kadnikov V.V."/>
            <person name="Mardanov A.V."/>
            <person name="Beletsky A.V."/>
            <person name="Banks D."/>
            <person name="Pimenov N.V."/>
            <person name="Frank Y.A."/>
            <person name="Karnachuk O.V."/>
            <person name="Ravin N.V."/>
        </authorList>
    </citation>
    <scope>NUCLEOTIDE SEQUENCE [LARGE SCALE GENOMIC DNA]</scope>
    <source>
        <strain evidence="8">BY</strain>
    </source>
</reference>
<dbReference type="InterPro" id="IPR036291">
    <property type="entry name" value="NAD(P)-bd_dom_sf"/>
</dbReference>
<comment type="subcellular location">
    <subcellularLocation>
        <location evidence="6">Cytoplasm</location>
    </subcellularLocation>
</comment>
<sequence>MTKDRTPSRNVPMPSVRRLPQYLRLLRLWRQQGLTHVSCTRLAEALRSDPTQIRKDLSITGTVGRPRIGYEIDTLIEAIQKFLGWNEAIPAVLAGVGNLGSALLGYDFTGMGIRIVAGFDSSPEKIGKIVHGYEVLPVGHMADFISKQGVQVGVLAVPGRAAQSVADLMISGGVQGIWNFTPAAVSAPPNVIVERADFSASLAALCVQLRHKPTGATP</sequence>
<evidence type="ECO:0000256" key="4">
    <source>
        <dbReference type="ARBA" id="ARBA00023125"/>
    </source>
</evidence>
<dbReference type="NCBIfam" id="NF003994">
    <property type="entry name" value="PRK05472.2-3"/>
    <property type="match status" value="1"/>
</dbReference>
<dbReference type="PANTHER" id="PTHR35786:SF1">
    <property type="entry name" value="REDOX-SENSING TRANSCRIPTIONAL REPRESSOR REX 1"/>
    <property type="match status" value="1"/>
</dbReference>
<dbReference type="GO" id="GO:0005737">
    <property type="term" value="C:cytoplasm"/>
    <property type="evidence" value="ECO:0007669"/>
    <property type="project" value="UniProtKB-SubCell"/>
</dbReference>
<comment type="function">
    <text evidence="6">Modulates transcription in response to changes in cellular NADH/NAD(+) redox state.</text>
</comment>
<dbReference type="Pfam" id="PF06971">
    <property type="entry name" value="Put_DNA-bind_N"/>
    <property type="match status" value="1"/>
</dbReference>
<dbReference type="SUPFAM" id="SSF51735">
    <property type="entry name" value="NAD(P)-binding Rossmann-fold domains"/>
    <property type="match status" value="1"/>
</dbReference>
<dbReference type="GO" id="GO:0051775">
    <property type="term" value="P:response to redox state"/>
    <property type="evidence" value="ECO:0007669"/>
    <property type="project" value="InterPro"/>
</dbReference>
<dbReference type="GO" id="GO:0003677">
    <property type="term" value="F:DNA binding"/>
    <property type="evidence" value="ECO:0007669"/>
    <property type="project" value="UniProtKB-UniRule"/>
</dbReference>
<comment type="similarity">
    <text evidence="6">Belongs to the transcriptional regulatory Rex family.</text>
</comment>
<keyword evidence="3 6" id="KW-0805">Transcription regulation</keyword>
<evidence type="ECO:0000256" key="1">
    <source>
        <dbReference type="ARBA" id="ARBA00022490"/>
    </source>
</evidence>
<dbReference type="GO" id="GO:0045892">
    <property type="term" value="P:negative regulation of DNA-templated transcription"/>
    <property type="evidence" value="ECO:0007669"/>
    <property type="project" value="InterPro"/>
</dbReference>
<dbReference type="SUPFAM" id="SSF46785">
    <property type="entry name" value="Winged helix' DNA-binding domain"/>
    <property type="match status" value="1"/>
</dbReference>
<dbReference type="Proteomes" id="UP000262583">
    <property type="component" value="Chromosome"/>
</dbReference>
<keyword evidence="1 6" id="KW-0963">Cytoplasm</keyword>
<dbReference type="AlphaFoldDB" id="A0A2Z4Y190"/>
<keyword evidence="5 6" id="KW-0804">Transcription</keyword>
<dbReference type="PANTHER" id="PTHR35786">
    <property type="entry name" value="REDOX-SENSING TRANSCRIPTIONAL REPRESSOR REX"/>
    <property type="match status" value="1"/>
</dbReference>
<dbReference type="KEGG" id="schv:BRCON_0180"/>
<dbReference type="InterPro" id="IPR036388">
    <property type="entry name" value="WH-like_DNA-bd_sf"/>
</dbReference>
<protein>
    <recommendedName>
        <fullName evidence="6">Redox-sensing transcriptional repressor Rex</fullName>
    </recommendedName>
</protein>
<dbReference type="EMBL" id="CP030759">
    <property type="protein sequence ID" value="AXA34957.1"/>
    <property type="molecule type" value="Genomic_DNA"/>
</dbReference>
<dbReference type="Gene3D" id="3.40.50.720">
    <property type="entry name" value="NAD(P)-binding Rossmann-like Domain"/>
    <property type="match status" value="1"/>
</dbReference>
<dbReference type="InterPro" id="IPR003781">
    <property type="entry name" value="CoA-bd"/>
</dbReference>
<evidence type="ECO:0000259" key="7">
    <source>
        <dbReference type="SMART" id="SM00881"/>
    </source>
</evidence>
<evidence type="ECO:0000313" key="9">
    <source>
        <dbReference type="Proteomes" id="UP000262583"/>
    </source>
</evidence>